<evidence type="ECO:0000313" key="3">
    <source>
        <dbReference type="EMBL" id="KAK0427882.1"/>
    </source>
</evidence>
<keyword evidence="2" id="KW-0732">Signal</keyword>
<accession>A0AA39IP50</accession>
<sequence length="245" mass="28035">MSLLPAVVSFALLASAISALPYYDPFYAPRGAPVADDRPHLPYKYFYDTSAADYYTPAIYNTEDSQHYASDAYNREEAKYYLTDVNEPEESYSALDDAQDPMFKSGKGKNRKYTTRPLWTKERCKKCGKRCRKYKQCAKYLNEQILDIATQILEELLKKRTQPTVEVPATVPPNVPKEAQTEKTSGEGEDEENDVEKSAKTFVGQQREDSSTLKKGRGIRNPIKRGRQIKKILCIFLNCSFDEYE</sequence>
<proteinExistence type="predicted"/>
<dbReference type="EMBL" id="JAUCMV010000001">
    <property type="protein sequence ID" value="KAK0427882.1"/>
    <property type="molecule type" value="Genomic_DNA"/>
</dbReference>
<feature type="chain" id="PRO_5041460064" evidence="2">
    <location>
        <begin position="20"/>
        <end position="245"/>
    </location>
</feature>
<evidence type="ECO:0000256" key="1">
    <source>
        <dbReference type="SAM" id="MobiDB-lite"/>
    </source>
</evidence>
<comment type="caution">
    <text evidence="3">The sequence shown here is derived from an EMBL/GenBank/DDBJ whole genome shotgun (WGS) entry which is preliminary data.</text>
</comment>
<protein>
    <submittedName>
        <fullName evidence="3">Uncharacterized protein</fullName>
    </submittedName>
</protein>
<feature type="signal peptide" evidence="2">
    <location>
        <begin position="1"/>
        <end position="19"/>
    </location>
</feature>
<organism evidence="3 4">
    <name type="scientific">Steinernema hermaphroditum</name>
    <dbReference type="NCBI Taxonomy" id="289476"/>
    <lineage>
        <taxon>Eukaryota</taxon>
        <taxon>Metazoa</taxon>
        <taxon>Ecdysozoa</taxon>
        <taxon>Nematoda</taxon>
        <taxon>Chromadorea</taxon>
        <taxon>Rhabditida</taxon>
        <taxon>Tylenchina</taxon>
        <taxon>Panagrolaimomorpha</taxon>
        <taxon>Strongyloidoidea</taxon>
        <taxon>Steinernematidae</taxon>
        <taxon>Steinernema</taxon>
    </lineage>
</organism>
<name>A0AA39IP50_9BILA</name>
<reference evidence="3" key="1">
    <citation type="submission" date="2023-06" db="EMBL/GenBank/DDBJ databases">
        <title>Genomic analysis of the entomopathogenic nematode Steinernema hermaphroditum.</title>
        <authorList>
            <person name="Schwarz E.M."/>
            <person name="Heppert J.K."/>
            <person name="Baniya A."/>
            <person name="Schwartz H.T."/>
            <person name="Tan C.-H."/>
            <person name="Antoshechkin I."/>
            <person name="Sternberg P.W."/>
            <person name="Goodrich-Blair H."/>
            <person name="Dillman A.R."/>
        </authorList>
    </citation>
    <scope>NUCLEOTIDE SEQUENCE</scope>
    <source>
        <strain evidence="3">PS9179</strain>
        <tissue evidence="3">Whole animal</tissue>
    </source>
</reference>
<evidence type="ECO:0000256" key="2">
    <source>
        <dbReference type="SAM" id="SignalP"/>
    </source>
</evidence>
<gene>
    <name evidence="3" type="ORF">QR680_010470</name>
</gene>
<feature type="region of interest" description="Disordered" evidence="1">
    <location>
        <begin position="167"/>
        <end position="219"/>
    </location>
</feature>
<dbReference type="Proteomes" id="UP001175271">
    <property type="component" value="Unassembled WGS sequence"/>
</dbReference>
<evidence type="ECO:0000313" key="4">
    <source>
        <dbReference type="Proteomes" id="UP001175271"/>
    </source>
</evidence>
<dbReference type="AlphaFoldDB" id="A0AA39IP50"/>
<keyword evidence="4" id="KW-1185">Reference proteome</keyword>